<name>A0A8E0VFV7_9TREM</name>
<dbReference type="GO" id="GO:0032301">
    <property type="term" value="C:MutSalpha complex"/>
    <property type="evidence" value="ECO:0007669"/>
    <property type="project" value="TreeGrafter"/>
</dbReference>
<evidence type="ECO:0000256" key="1">
    <source>
        <dbReference type="ARBA" id="ARBA00006271"/>
    </source>
</evidence>
<dbReference type="SUPFAM" id="SSF48334">
    <property type="entry name" value="DNA repair protein MutS, domain III"/>
    <property type="match status" value="1"/>
</dbReference>
<proteinExistence type="inferred from homology"/>
<dbReference type="InterPro" id="IPR045076">
    <property type="entry name" value="MutS"/>
</dbReference>
<dbReference type="InterPro" id="IPR036187">
    <property type="entry name" value="DNA_mismatch_repair_MutS_sf"/>
</dbReference>
<dbReference type="AlphaFoldDB" id="A0A8E0VFV7"/>
<dbReference type="Pfam" id="PF01624">
    <property type="entry name" value="MutS_I"/>
    <property type="match status" value="1"/>
</dbReference>
<evidence type="ECO:0000313" key="4">
    <source>
        <dbReference type="Proteomes" id="UP000728185"/>
    </source>
</evidence>
<dbReference type="InterPro" id="IPR007695">
    <property type="entry name" value="DNA_mismatch_repair_MutS-lik_N"/>
</dbReference>
<dbReference type="GO" id="GO:0140664">
    <property type="term" value="F:ATP-dependent DNA damage sensor activity"/>
    <property type="evidence" value="ECO:0007669"/>
    <property type="project" value="InterPro"/>
</dbReference>
<organism evidence="3 4">
    <name type="scientific">Fasciolopsis buskii</name>
    <dbReference type="NCBI Taxonomy" id="27845"/>
    <lineage>
        <taxon>Eukaryota</taxon>
        <taxon>Metazoa</taxon>
        <taxon>Spiralia</taxon>
        <taxon>Lophotrochozoa</taxon>
        <taxon>Platyhelminthes</taxon>
        <taxon>Trematoda</taxon>
        <taxon>Digenea</taxon>
        <taxon>Plagiorchiida</taxon>
        <taxon>Echinostomata</taxon>
        <taxon>Echinostomatoidea</taxon>
        <taxon>Fasciolidae</taxon>
        <taxon>Fasciolopsis</taxon>
    </lineage>
</organism>
<dbReference type="Proteomes" id="UP000728185">
    <property type="component" value="Unassembled WGS sequence"/>
</dbReference>
<sequence length="724" mass="82129">MQPTLLRFFSRNSNGCQKPIVSSTGGKEKLEDAKKTIDDVNECCKTTSGDGDTRTRPRRRVIYESSDEENVCDTDSSQISLNNSVQSCSRESTDLSVFACSSPTVNRINSASACGSSYEKFKSRENLENSLMQSSLMGDESDEIIWEHLTLPFLKPEKVMDASNRRPNAKDYDPSTLFVPKDFLAKQSPGMRQWWELKARYADVLLLFKVGKFYELYHMDASVAVNELGLVYMRGSYAHCGFPEVAFPRMAYALVKKVGRVEQTESVDAMNERTRGRPASEKVVRREVCQLLTPGTCTATDRAEVSHVDHMSQGDEDLSQMREVVDDSSSYLIAVSERRSQVNEECEFGIALLNAVTGKIMVDFRKAGLIRCILAWSVHRRRASFSPPDAFRSLPSQSVLINERLLSSTNSTKIESSSLELLVLVERGAVGPSLKSLLNTSLSGVPIEQLFHGKQFWTAKDTISEIETADYFHRNKEECSGPFAVKQNWPISLLKMLSEDDPLGRSVKPNFDLAVSSFGAVIYYLRYCLIDREVLSLGYLETYVPPDVEQHRDGQSIRTDEPFYFRQPVMASYCFPFCFFRNSSKTVIRLRQDAIDNLIEMSDRLGTFREGLRRLPDFERLLTKIHLLGSKGSDKDHPDSRAILFEEVQYSRKNIMDFVATLNGFELVYKMLDEFRHLPVRSEHLKSLTSLSDDGGTFPSLQSKISYFKVCCSSRFICLWVHKF</sequence>
<evidence type="ECO:0000313" key="3">
    <source>
        <dbReference type="EMBL" id="KAA0187328.1"/>
    </source>
</evidence>
<accession>A0A8E0VFV7</accession>
<dbReference type="SUPFAM" id="SSF55271">
    <property type="entry name" value="DNA repair protein MutS, domain I"/>
    <property type="match status" value="1"/>
</dbReference>
<comment type="similarity">
    <text evidence="1">Belongs to the DNA mismatch repair MutS family.</text>
</comment>
<dbReference type="Gene3D" id="3.30.420.110">
    <property type="entry name" value="MutS, connector domain"/>
    <property type="match status" value="1"/>
</dbReference>
<dbReference type="InterPro" id="IPR036678">
    <property type="entry name" value="MutS_con_dom_sf"/>
</dbReference>
<dbReference type="GO" id="GO:0005524">
    <property type="term" value="F:ATP binding"/>
    <property type="evidence" value="ECO:0007669"/>
    <property type="project" value="InterPro"/>
</dbReference>
<dbReference type="InterPro" id="IPR016151">
    <property type="entry name" value="DNA_mismatch_repair_MutS_N"/>
</dbReference>
<dbReference type="OrthoDB" id="10252754at2759"/>
<keyword evidence="4" id="KW-1185">Reference proteome</keyword>
<dbReference type="PIRSF" id="PIRSF037677">
    <property type="entry name" value="DNA_mis_repair_Msh6"/>
    <property type="match status" value="1"/>
</dbReference>
<dbReference type="Gene3D" id="1.10.1420.10">
    <property type="match status" value="1"/>
</dbReference>
<dbReference type="PANTHER" id="PTHR11361">
    <property type="entry name" value="DNA MISMATCH REPAIR PROTEIN MUTS FAMILY MEMBER"/>
    <property type="match status" value="1"/>
</dbReference>
<evidence type="ECO:0000259" key="2">
    <source>
        <dbReference type="Pfam" id="PF01624"/>
    </source>
</evidence>
<dbReference type="EMBL" id="LUCM01009190">
    <property type="protein sequence ID" value="KAA0187328.1"/>
    <property type="molecule type" value="Genomic_DNA"/>
</dbReference>
<protein>
    <submittedName>
        <fullName evidence="3">DNA mismatch repair protein Msh6</fullName>
    </submittedName>
</protein>
<dbReference type="Gene3D" id="3.40.1170.10">
    <property type="entry name" value="DNA repair protein MutS, domain I"/>
    <property type="match status" value="1"/>
</dbReference>
<feature type="domain" description="DNA mismatch repair protein MutS-like N-terminal" evidence="2">
    <location>
        <begin position="189"/>
        <end position="299"/>
    </location>
</feature>
<dbReference type="GO" id="GO:0006298">
    <property type="term" value="P:mismatch repair"/>
    <property type="evidence" value="ECO:0007669"/>
    <property type="project" value="InterPro"/>
</dbReference>
<dbReference type="InterPro" id="IPR017261">
    <property type="entry name" value="DNA_mismatch_repair_MutS/MSH"/>
</dbReference>
<comment type="caution">
    <text evidence="3">The sequence shown here is derived from an EMBL/GenBank/DDBJ whole genome shotgun (WGS) entry which is preliminary data.</text>
</comment>
<dbReference type="GO" id="GO:0030983">
    <property type="term" value="F:mismatched DNA binding"/>
    <property type="evidence" value="ECO:0007669"/>
    <property type="project" value="InterPro"/>
</dbReference>
<reference evidence="3" key="1">
    <citation type="submission" date="2019-05" db="EMBL/GenBank/DDBJ databases">
        <title>Annotation for the trematode Fasciolopsis buski.</title>
        <authorList>
            <person name="Choi Y.-J."/>
        </authorList>
    </citation>
    <scope>NUCLEOTIDE SEQUENCE</scope>
    <source>
        <strain evidence="3">HT</strain>
        <tissue evidence="3">Whole worm</tissue>
    </source>
</reference>
<gene>
    <name evidence="3" type="ORF">FBUS_09563</name>
</gene>
<dbReference type="PANTHER" id="PTHR11361:SF148">
    <property type="entry name" value="DNA MISMATCH REPAIR PROTEIN MSH6"/>
    <property type="match status" value="1"/>
</dbReference>